<accession>A0A3M7RN36</accession>
<evidence type="ECO:0000313" key="1">
    <source>
        <dbReference type="EMBL" id="RNA24767.1"/>
    </source>
</evidence>
<dbReference type="AlphaFoldDB" id="A0A3M7RN36"/>
<sequence>MVGISPSLTRENTFSSNASLTLGSCHDSLKGFVWCHLYTIASSSKELFCVLIGSNKGFPPCCSSSELLYKLRTV</sequence>
<gene>
    <name evidence="1" type="ORF">BpHYR1_000461</name>
</gene>
<dbReference type="Proteomes" id="UP000276133">
    <property type="component" value="Unassembled WGS sequence"/>
</dbReference>
<evidence type="ECO:0000313" key="2">
    <source>
        <dbReference type="Proteomes" id="UP000276133"/>
    </source>
</evidence>
<proteinExistence type="predicted"/>
<protein>
    <submittedName>
        <fullName evidence="1">Uncharacterized protein</fullName>
    </submittedName>
</protein>
<reference evidence="1 2" key="1">
    <citation type="journal article" date="2018" name="Sci. Rep.">
        <title>Genomic signatures of local adaptation to the degree of environmental predictability in rotifers.</title>
        <authorList>
            <person name="Franch-Gras L."/>
            <person name="Hahn C."/>
            <person name="Garcia-Roger E.M."/>
            <person name="Carmona M.J."/>
            <person name="Serra M."/>
            <person name="Gomez A."/>
        </authorList>
    </citation>
    <scope>NUCLEOTIDE SEQUENCE [LARGE SCALE GENOMIC DNA]</scope>
    <source>
        <strain evidence="1">HYR1</strain>
    </source>
</reference>
<organism evidence="1 2">
    <name type="scientific">Brachionus plicatilis</name>
    <name type="common">Marine rotifer</name>
    <name type="synonym">Brachionus muelleri</name>
    <dbReference type="NCBI Taxonomy" id="10195"/>
    <lineage>
        <taxon>Eukaryota</taxon>
        <taxon>Metazoa</taxon>
        <taxon>Spiralia</taxon>
        <taxon>Gnathifera</taxon>
        <taxon>Rotifera</taxon>
        <taxon>Eurotatoria</taxon>
        <taxon>Monogononta</taxon>
        <taxon>Pseudotrocha</taxon>
        <taxon>Ploima</taxon>
        <taxon>Brachionidae</taxon>
        <taxon>Brachionus</taxon>
    </lineage>
</organism>
<comment type="caution">
    <text evidence="1">The sequence shown here is derived from an EMBL/GenBank/DDBJ whole genome shotgun (WGS) entry which is preliminary data.</text>
</comment>
<dbReference type="EMBL" id="REGN01003053">
    <property type="protein sequence ID" value="RNA24767.1"/>
    <property type="molecule type" value="Genomic_DNA"/>
</dbReference>
<name>A0A3M7RN36_BRAPC</name>
<keyword evidence="2" id="KW-1185">Reference proteome</keyword>